<name>A0A067TD65_GALM3</name>
<sequence length="221" mass="24816">MPGLRWRFFAFSVITSILLWYTPIRGFQFLSERPEGCLGYEGGRCLTDETDLCSNPQRGQCGFYRDCLEARFHCGPEGYPLGYGEKYCEKFSNARDTLSSAGQVWMLDTMQCLQRALVPEVTSELTQDLTALSDQQACDALKEKAFSSHPGCYVDSGVCTLGLSDWTHIVKIINFSTLFGSWDAVKQALETVEECLELYRYLLDHHNGTTTSGLIHVTTSN</sequence>
<dbReference type="Proteomes" id="UP000027222">
    <property type="component" value="Unassembled WGS sequence"/>
</dbReference>
<comment type="similarity">
    <text evidence="1">Belongs to the stanniocalcin family.</text>
</comment>
<evidence type="ECO:0000256" key="4">
    <source>
        <dbReference type="ARBA" id="ARBA00023157"/>
    </source>
</evidence>
<dbReference type="OrthoDB" id="2251794at2759"/>
<dbReference type="GO" id="GO:0005615">
    <property type="term" value="C:extracellular space"/>
    <property type="evidence" value="ECO:0007669"/>
    <property type="project" value="TreeGrafter"/>
</dbReference>
<organism evidence="6 7">
    <name type="scientific">Galerina marginata (strain CBS 339.88)</name>
    <dbReference type="NCBI Taxonomy" id="685588"/>
    <lineage>
        <taxon>Eukaryota</taxon>
        <taxon>Fungi</taxon>
        <taxon>Dikarya</taxon>
        <taxon>Basidiomycota</taxon>
        <taxon>Agaricomycotina</taxon>
        <taxon>Agaricomycetes</taxon>
        <taxon>Agaricomycetidae</taxon>
        <taxon>Agaricales</taxon>
        <taxon>Agaricineae</taxon>
        <taxon>Strophariaceae</taxon>
        <taxon>Galerina</taxon>
    </lineage>
</organism>
<evidence type="ECO:0000256" key="5">
    <source>
        <dbReference type="SAM" id="Phobius"/>
    </source>
</evidence>
<evidence type="ECO:0000313" key="6">
    <source>
        <dbReference type="EMBL" id="KDR81155.1"/>
    </source>
</evidence>
<dbReference type="STRING" id="685588.A0A067TD65"/>
<evidence type="ECO:0000256" key="1">
    <source>
        <dbReference type="ARBA" id="ARBA00008693"/>
    </source>
</evidence>
<gene>
    <name evidence="6" type="ORF">GALMADRAFT_241715</name>
</gene>
<comment type="subunit">
    <text evidence="2">Homodimer; disulfide-linked.</text>
</comment>
<evidence type="ECO:0000256" key="3">
    <source>
        <dbReference type="ARBA" id="ARBA00022702"/>
    </source>
</evidence>
<evidence type="ECO:0000256" key="2">
    <source>
        <dbReference type="ARBA" id="ARBA00011748"/>
    </source>
</evidence>
<keyword evidence="5" id="KW-0472">Membrane</keyword>
<evidence type="ECO:0000313" key="7">
    <source>
        <dbReference type="Proteomes" id="UP000027222"/>
    </source>
</evidence>
<dbReference type="PANTHER" id="PTHR11245:SF6">
    <property type="entry name" value="DUF19 DOMAIN-CONTAINING PROTEIN"/>
    <property type="match status" value="1"/>
</dbReference>
<dbReference type="PANTHER" id="PTHR11245">
    <property type="entry name" value="STANNIOCALCIN"/>
    <property type="match status" value="1"/>
</dbReference>
<dbReference type="GO" id="GO:0005179">
    <property type="term" value="F:hormone activity"/>
    <property type="evidence" value="ECO:0007669"/>
    <property type="project" value="UniProtKB-KW"/>
</dbReference>
<dbReference type="AlphaFoldDB" id="A0A067TD65"/>
<keyword evidence="4" id="KW-1015">Disulfide bond</keyword>
<keyword evidence="5" id="KW-0812">Transmembrane</keyword>
<proteinExistence type="inferred from homology"/>
<dbReference type="HOGENOM" id="CLU_110800_0_0_1"/>
<dbReference type="GO" id="GO:0006874">
    <property type="term" value="P:intracellular calcium ion homeostasis"/>
    <property type="evidence" value="ECO:0007669"/>
    <property type="project" value="TreeGrafter"/>
</dbReference>
<keyword evidence="7" id="KW-1185">Reference proteome</keyword>
<keyword evidence="5" id="KW-1133">Transmembrane helix</keyword>
<accession>A0A067TD65</accession>
<dbReference type="EMBL" id="KL142371">
    <property type="protein sequence ID" value="KDR81155.1"/>
    <property type="molecule type" value="Genomic_DNA"/>
</dbReference>
<keyword evidence="3" id="KW-0372">Hormone</keyword>
<feature type="transmembrane region" description="Helical" evidence="5">
    <location>
        <begin position="6"/>
        <end position="24"/>
    </location>
</feature>
<protein>
    <submittedName>
        <fullName evidence="6">Uncharacterized protein</fullName>
    </submittedName>
</protein>
<dbReference type="InterPro" id="IPR004978">
    <property type="entry name" value="Stanniocalcin"/>
</dbReference>
<reference evidence="7" key="1">
    <citation type="journal article" date="2014" name="Proc. Natl. Acad. Sci. U.S.A.">
        <title>Extensive sampling of basidiomycete genomes demonstrates inadequacy of the white-rot/brown-rot paradigm for wood decay fungi.</title>
        <authorList>
            <person name="Riley R."/>
            <person name="Salamov A.A."/>
            <person name="Brown D.W."/>
            <person name="Nagy L.G."/>
            <person name="Floudas D."/>
            <person name="Held B.W."/>
            <person name="Levasseur A."/>
            <person name="Lombard V."/>
            <person name="Morin E."/>
            <person name="Otillar R."/>
            <person name="Lindquist E.A."/>
            <person name="Sun H."/>
            <person name="LaButti K.M."/>
            <person name="Schmutz J."/>
            <person name="Jabbour D."/>
            <person name="Luo H."/>
            <person name="Baker S.E."/>
            <person name="Pisabarro A.G."/>
            <person name="Walton J.D."/>
            <person name="Blanchette R.A."/>
            <person name="Henrissat B."/>
            <person name="Martin F."/>
            <person name="Cullen D."/>
            <person name="Hibbett D.S."/>
            <person name="Grigoriev I.V."/>
        </authorList>
    </citation>
    <scope>NUCLEOTIDE SEQUENCE [LARGE SCALE GENOMIC DNA]</scope>
    <source>
        <strain evidence="7">CBS 339.88</strain>
    </source>
</reference>